<dbReference type="Proteomes" id="UP000327179">
    <property type="component" value="Chromosome"/>
</dbReference>
<dbReference type="PANTHER" id="PTHR45856:SF11">
    <property type="entry name" value="FUNGAL LIPASE-LIKE DOMAIN-CONTAINING PROTEIN"/>
    <property type="match status" value="1"/>
</dbReference>
<reference evidence="2 3" key="1">
    <citation type="submission" date="2019-08" db="EMBL/GenBank/DDBJ databases">
        <title>Whole-genome Sequencing of e-waste polymer degrading bacterium Pseudomonas sp. strain PE08.</title>
        <authorList>
            <person name="Kirdat K."/>
            <person name="Debbarma P."/>
            <person name="Narawade N."/>
            <person name="Suyal D."/>
            <person name="Thorat V."/>
            <person name="Shouche Y."/>
            <person name="Goel R."/>
            <person name="Yadav A."/>
        </authorList>
    </citation>
    <scope>NUCLEOTIDE SEQUENCE [LARGE SCALE GENOMIC DNA]</scope>
    <source>
        <strain evidence="2 3">PE08</strain>
    </source>
</reference>
<dbReference type="PANTHER" id="PTHR45856">
    <property type="entry name" value="ALPHA/BETA-HYDROLASES SUPERFAMILY PROTEIN"/>
    <property type="match status" value="1"/>
</dbReference>
<dbReference type="Gene3D" id="3.40.50.1820">
    <property type="entry name" value="alpha/beta hydrolase"/>
    <property type="match status" value="1"/>
</dbReference>
<dbReference type="SUPFAM" id="SSF53474">
    <property type="entry name" value="alpha/beta-Hydrolases"/>
    <property type="match status" value="1"/>
</dbReference>
<dbReference type="GO" id="GO:0006629">
    <property type="term" value="P:lipid metabolic process"/>
    <property type="evidence" value="ECO:0007669"/>
    <property type="project" value="InterPro"/>
</dbReference>
<dbReference type="KEGG" id="plal:FXN65_14855"/>
<accession>A0A5J6QRF1</accession>
<dbReference type="InterPro" id="IPR029058">
    <property type="entry name" value="AB_hydrolase_fold"/>
</dbReference>
<gene>
    <name evidence="2" type="ORF">FXN65_14855</name>
</gene>
<dbReference type="InterPro" id="IPR051218">
    <property type="entry name" value="Sec_MonoDiacylglyc_Lipase"/>
</dbReference>
<dbReference type="EMBL" id="CP043311">
    <property type="protein sequence ID" value="QEY63269.1"/>
    <property type="molecule type" value="Genomic_DNA"/>
</dbReference>
<dbReference type="CDD" id="cd00519">
    <property type="entry name" value="Lipase_3"/>
    <property type="match status" value="1"/>
</dbReference>
<sequence length="266" mass="29270">MPSLPMYFPSAFSLSQALQCAGLVEAAYDQYEQWLQQDKPRKPSDFNWQAPSMSGWSFSAPVWSILSELKYINESEPFGFAAMDPTGAVYLVFRGTESAQDWVDDLDAKQSAYPWQSGVGQVHAGFLKLYTSLRDQALQAVDGLQPGGNLWVCGHSLGSALSSLAVLDLHTQWPDQPLQHYNFASPRVVDPSFAAYYNGLSIPTYRVVNDSDLVPEVPPGVTDSWVYQHLGLAVTFTASYSSFAGDHSMADCYLYAINNPNAPMNG</sequence>
<proteinExistence type="predicted"/>
<dbReference type="AlphaFoldDB" id="A0A5J6QRF1"/>
<keyword evidence="3" id="KW-1185">Reference proteome</keyword>
<dbReference type="RefSeq" id="WP_151133918.1">
    <property type="nucleotide sequence ID" value="NZ_CP043311.1"/>
</dbReference>
<organism evidence="2 3">
    <name type="scientific">Metapseudomonas lalkuanensis</name>
    <dbReference type="NCBI Taxonomy" id="2604832"/>
    <lineage>
        <taxon>Bacteria</taxon>
        <taxon>Pseudomonadati</taxon>
        <taxon>Pseudomonadota</taxon>
        <taxon>Gammaproteobacteria</taxon>
        <taxon>Pseudomonadales</taxon>
        <taxon>Pseudomonadaceae</taxon>
        <taxon>Metapseudomonas</taxon>
    </lineage>
</organism>
<protein>
    <submittedName>
        <fullName evidence="2">Lipase family protein</fullName>
    </submittedName>
</protein>
<dbReference type="InterPro" id="IPR002921">
    <property type="entry name" value="Fungal_lipase-type"/>
</dbReference>
<dbReference type="Pfam" id="PF01764">
    <property type="entry name" value="Lipase_3"/>
    <property type="match status" value="1"/>
</dbReference>
<evidence type="ECO:0000313" key="2">
    <source>
        <dbReference type="EMBL" id="QEY63269.1"/>
    </source>
</evidence>
<feature type="domain" description="Fungal lipase-type" evidence="1">
    <location>
        <begin position="90"/>
        <end position="219"/>
    </location>
</feature>
<evidence type="ECO:0000313" key="3">
    <source>
        <dbReference type="Proteomes" id="UP000327179"/>
    </source>
</evidence>
<evidence type="ECO:0000259" key="1">
    <source>
        <dbReference type="Pfam" id="PF01764"/>
    </source>
</evidence>
<name>A0A5J6QRF1_9GAMM</name>